<proteinExistence type="predicted"/>
<dbReference type="Proteomes" id="UP001055159">
    <property type="component" value="Chromosome"/>
</dbReference>
<keyword evidence="2" id="KW-0238">DNA-binding</keyword>
<dbReference type="EMBL" id="CP092427">
    <property type="protein sequence ID" value="ULP34759.1"/>
    <property type="molecule type" value="Genomic_DNA"/>
</dbReference>
<protein>
    <submittedName>
        <fullName evidence="5">Helix-turn-helix domain-containing protein</fullName>
    </submittedName>
</protein>
<dbReference type="Pfam" id="PF12833">
    <property type="entry name" value="HTH_18"/>
    <property type="match status" value="1"/>
</dbReference>
<organism evidence="5 6">
    <name type="scientific">Mycolicibacterium rufum</name>
    <dbReference type="NCBI Taxonomy" id="318424"/>
    <lineage>
        <taxon>Bacteria</taxon>
        <taxon>Bacillati</taxon>
        <taxon>Actinomycetota</taxon>
        <taxon>Actinomycetes</taxon>
        <taxon>Mycobacteriales</taxon>
        <taxon>Mycobacteriaceae</taxon>
        <taxon>Mycolicibacterium</taxon>
    </lineage>
</organism>
<dbReference type="InterPro" id="IPR050204">
    <property type="entry name" value="AraC_XylS_family_regulators"/>
</dbReference>
<dbReference type="PANTHER" id="PTHR46796:SF15">
    <property type="entry name" value="BLL1074 PROTEIN"/>
    <property type="match status" value="1"/>
</dbReference>
<name>A0ABY3U9A6_9MYCO</name>
<evidence type="ECO:0000313" key="5">
    <source>
        <dbReference type="EMBL" id="ULP34759.1"/>
    </source>
</evidence>
<dbReference type="Gene3D" id="1.10.10.60">
    <property type="entry name" value="Homeodomain-like"/>
    <property type="match status" value="1"/>
</dbReference>
<dbReference type="SUPFAM" id="SSF46689">
    <property type="entry name" value="Homeodomain-like"/>
    <property type="match status" value="1"/>
</dbReference>
<keyword evidence="1" id="KW-0805">Transcription regulation</keyword>
<dbReference type="InterPro" id="IPR009057">
    <property type="entry name" value="Homeodomain-like_sf"/>
</dbReference>
<dbReference type="PANTHER" id="PTHR46796">
    <property type="entry name" value="HTH-TYPE TRANSCRIPTIONAL ACTIVATOR RHAS-RELATED"/>
    <property type="match status" value="1"/>
</dbReference>
<keyword evidence="3" id="KW-0804">Transcription</keyword>
<evidence type="ECO:0000313" key="6">
    <source>
        <dbReference type="Proteomes" id="UP001055159"/>
    </source>
</evidence>
<keyword evidence="6" id="KW-1185">Reference proteome</keyword>
<sequence length="263" mass="28071">MTSGVAVGTPDPSLRAVVLRYEGFTSRGAPVTFRETAATFVPVIIDLDAGWTVSHRDDAPLRLRSFVAGLTAAPVLVGHGGSAHCLQIDLTPLGARRILGLPLCELANRSVPIEAVLGPAGAMLVQRIGETPRWQDRFALVDAMLMRRLSDAPDTDRGVAWSLARITASGGRAAIGPLAAELGWSHRRLISRYRDAVGLPPKTVARIVRFERAAERLRGGAELSAAAAECGYFDQAHLCREVRDLAGVTPAELRVNSVQDPAS</sequence>
<dbReference type="RefSeq" id="WP_052428867.1">
    <property type="nucleotide sequence ID" value="NZ_CP092427.2"/>
</dbReference>
<evidence type="ECO:0000256" key="2">
    <source>
        <dbReference type="ARBA" id="ARBA00023125"/>
    </source>
</evidence>
<dbReference type="InterPro" id="IPR018060">
    <property type="entry name" value="HTH_AraC"/>
</dbReference>
<evidence type="ECO:0000259" key="4">
    <source>
        <dbReference type="PROSITE" id="PS01124"/>
    </source>
</evidence>
<accession>A0ABY3U9A6</accession>
<dbReference type="SMART" id="SM00342">
    <property type="entry name" value="HTH_ARAC"/>
    <property type="match status" value="1"/>
</dbReference>
<feature type="domain" description="HTH araC/xylS-type" evidence="4">
    <location>
        <begin position="156"/>
        <end position="256"/>
    </location>
</feature>
<gene>
    <name evidence="5" type="ORF">MJO55_15610</name>
</gene>
<evidence type="ECO:0000256" key="1">
    <source>
        <dbReference type="ARBA" id="ARBA00023015"/>
    </source>
</evidence>
<reference evidence="5" key="1">
    <citation type="submission" date="2022-08" db="EMBL/GenBank/DDBJ databases">
        <title>Whole genome sequencing of non-tuberculosis mycobacteria type-strains.</title>
        <authorList>
            <person name="Igarashi Y."/>
            <person name="Osugi A."/>
            <person name="Mitarai S."/>
        </authorList>
    </citation>
    <scope>NUCLEOTIDE SEQUENCE</scope>
    <source>
        <strain evidence="5">JCM 16372</strain>
    </source>
</reference>
<dbReference type="PROSITE" id="PS01124">
    <property type="entry name" value="HTH_ARAC_FAMILY_2"/>
    <property type="match status" value="1"/>
</dbReference>
<evidence type="ECO:0000256" key="3">
    <source>
        <dbReference type="ARBA" id="ARBA00023163"/>
    </source>
</evidence>